<evidence type="ECO:0000256" key="1">
    <source>
        <dbReference type="ARBA" id="ARBA00022801"/>
    </source>
</evidence>
<dbReference type="Proteomes" id="UP000319576">
    <property type="component" value="Chromosome"/>
</dbReference>
<name>A0A517XUE0_9BACT</name>
<dbReference type="EMBL" id="CP036273">
    <property type="protein sequence ID" value="QDU21104.1"/>
    <property type="molecule type" value="Genomic_DNA"/>
</dbReference>
<dbReference type="RefSeq" id="WP_145239804.1">
    <property type="nucleotide sequence ID" value="NZ_CP036273.1"/>
</dbReference>
<dbReference type="GO" id="GO:0016787">
    <property type="term" value="F:hydrolase activity"/>
    <property type="evidence" value="ECO:0007669"/>
    <property type="project" value="UniProtKB-KW"/>
</dbReference>
<dbReference type="OrthoDB" id="280692at2"/>
<dbReference type="SMART" id="SM00855">
    <property type="entry name" value="PGAM"/>
    <property type="match status" value="1"/>
</dbReference>
<protein>
    <recommendedName>
        <fullName evidence="4">Phosphohistidine phosphatase SixA</fullName>
    </recommendedName>
</protein>
<dbReference type="InterPro" id="IPR013078">
    <property type="entry name" value="His_Pase_superF_clade-1"/>
</dbReference>
<dbReference type="AlphaFoldDB" id="A0A517XUE0"/>
<dbReference type="PANTHER" id="PTHR20935">
    <property type="entry name" value="PHOSPHOGLYCERATE MUTASE-RELATED"/>
    <property type="match status" value="1"/>
</dbReference>
<sequence length="162" mass="17123">MDLYLIRHTDAGDRRQWEGDDAERPLTELGRGQARALGAAFQARGIAVGAILTSPLTRTVQTAGEFNEALVGSPGPTACDLLAPDELRKRKLTKLIAGLGATSVAVVGHEPDLSAYLGWLLGIDSDNVPLEKGGVAKVSFEDEPAKGEGVLGWMLTPAWYGA</sequence>
<dbReference type="Pfam" id="PF00300">
    <property type="entry name" value="His_Phos_1"/>
    <property type="match status" value="1"/>
</dbReference>
<dbReference type="SUPFAM" id="SSF53254">
    <property type="entry name" value="Phosphoglycerate mutase-like"/>
    <property type="match status" value="1"/>
</dbReference>
<evidence type="ECO:0000313" key="3">
    <source>
        <dbReference type="Proteomes" id="UP000319576"/>
    </source>
</evidence>
<evidence type="ECO:0008006" key="4">
    <source>
        <dbReference type="Google" id="ProtNLM"/>
    </source>
</evidence>
<organism evidence="2 3">
    <name type="scientific">Urbifossiella limnaea</name>
    <dbReference type="NCBI Taxonomy" id="2528023"/>
    <lineage>
        <taxon>Bacteria</taxon>
        <taxon>Pseudomonadati</taxon>
        <taxon>Planctomycetota</taxon>
        <taxon>Planctomycetia</taxon>
        <taxon>Gemmatales</taxon>
        <taxon>Gemmataceae</taxon>
        <taxon>Urbifossiella</taxon>
    </lineage>
</organism>
<gene>
    <name evidence="2" type="ORF">ETAA1_30690</name>
</gene>
<dbReference type="InterPro" id="IPR051021">
    <property type="entry name" value="Mito_Ser/Thr_phosphatase"/>
</dbReference>
<keyword evidence="3" id="KW-1185">Reference proteome</keyword>
<proteinExistence type="predicted"/>
<dbReference type="CDD" id="cd07067">
    <property type="entry name" value="HP_PGM_like"/>
    <property type="match status" value="1"/>
</dbReference>
<dbReference type="InterPro" id="IPR029033">
    <property type="entry name" value="His_PPase_superfam"/>
</dbReference>
<dbReference type="PANTHER" id="PTHR20935:SF0">
    <property type="entry name" value="SERINE_THREONINE-PROTEIN PHOSPHATASE PGAM5, MITOCHONDRIAL"/>
    <property type="match status" value="1"/>
</dbReference>
<accession>A0A517XUE0</accession>
<evidence type="ECO:0000313" key="2">
    <source>
        <dbReference type="EMBL" id="QDU21104.1"/>
    </source>
</evidence>
<dbReference type="Gene3D" id="3.40.50.1240">
    <property type="entry name" value="Phosphoglycerate mutase-like"/>
    <property type="match status" value="1"/>
</dbReference>
<keyword evidence="1" id="KW-0378">Hydrolase</keyword>
<reference evidence="2 3" key="1">
    <citation type="submission" date="2019-02" db="EMBL/GenBank/DDBJ databases">
        <title>Deep-cultivation of Planctomycetes and their phenomic and genomic characterization uncovers novel biology.</title>
        <authorList>
            <person name="Wiegand S."/>
            <person name="Jogler M."/>
            <person name="Boedeker C."/>
            <person name="Pinto D."/>
            <person name="Vollmers J."/>
            <person name="Rivas-Marin E."/>
            <person name="Kohn T."/>
            <person name="Peeters S.H."/>
            <person name="Heuer A."/>
            <person name="Rast P."/>
            <person name="Oberbeckmann S."/>
            <person name="Bunk B."/>
            <person name="Jeske O."/>
            <person name="Meyerdierks A."/>
            <person name="Storesund J.E."/>
            <person name="Kallscheuer N."/>
            <person name="Luecker S."/>
            <person name="Lage O.M."/>
            <person name="Pohl T."/>
            <person name="Merkel B.J."/>
            <person name="Hornburger P."/>
            <person name="Mueller R.-W."/>
            <person name="Bruemmer F."/>
            <person name="Labrenz M."/>
            <person name="Spormann A.M."/>
            <person name="Op den Camp H."/>
            <person name="Overmann J."/>
            <person name="Amann R."/>
            <person name="Jetten M.S.M."/>
            <person name="Mascher T."/>
            <person name="Medema M.H."/>
            <person name="Devos D.P."/>
            <person name="Kaster A.-K."/>
            <person name="Ovreas L."/>
            <person name="Rohde M."/>
            <person name="Galperin M.Y."/>
            <person name="Jogler C."/>
        </authorList>
    </citation>
    <scope>NUCLEOTIDE SEQUENCE [LARGE SCALE GENOMIC DNA]</scope>
    <source>
        <strain evidence="2 3">ETA_A1</strain>
    </source>
</reference>
<dbReference type="KEGG" id="uli:ETAA1_30690"/>